<comment type="caution">
    <text evidence="1">The sequence shown here is derived from an EMBL/GenBank/DDBJ whole genome shotgun (WGS) entry which is preliminary data.</text>
</comment>
<dbReference type="Proteomes" id="UP000028824">
    <property type="component" value="Unassembled WGS sequence"/>
</dbReference>
<evidence type="ECO:0000313" key="2">
    <source>
        <dbReference type="Proteomes" id="UP000028824"/>
    </source>
</evidence>
<accession>A0A086XQQ0</accession>
<name>A0A086XQQ0_9RHOB</name>
<keyword evidence="2" id="KW-1185">Reference proteome</keyword>
<sequence length="80" mass="8469">MHAPQTLEGEQVWELSRRLNGQVQWFPGAVVGWNMAGAFALAASLCIDERAVGEFLPVIEGVMARAVTTQARGNGDGGNG</sequence>
<organism evidence="1 2">
    <name type="scientific">Paenirhodobacter enshiensis</name>
    <dbReference type="NCBI Taxonomy" id="1105367"/>
    <lineage>
        <taxon>Bacteria</taxon>
        <taxon>Pseudomonadati</taxon>
        <taxon>Pseudomonadota</taxon>
        <taxon>Alphaproteobacteria</taxon>
        <taxon>Rhodobacterales</taxon>
        <taxon>Rhodobacter group</taxon>
        <taxon>Paenirhodobacter</taxon>
    </lineage>
</organism>
<proteinExistence type="predicted"/>
<protein>
    <submittedName>
        <fullName evidence="1">Uncharacterized protein</fullName>
    </submittedName>
</protein>
<dbReference type="AlphaFoldDB" id="A0A086XQQ0"/>
<gene>
    <name evidence="1" type="ORF">CG50_10635</name>
</gene>
<dbReference type="EMBL" id="JFZB01000052">
    <property type="protein sequence ID" value="KFI24350.1"/>
    <property type="molecule type" value="Genomic_DNA"/>
</dbReference>
<dbReference type="STRING" id="1105367.CG50_10635"/>
<dbReference type="Pfam" id="PF24752">
    <property type="entry name" value="DUF7697"/>
    <property type="match status" value="1"/>
</dbReference>
<dbReference type="InterPro" id="IPR056114">
    <property type="entry name" value="DUF7697"/>
</dbReference>
<reference evidence="1 2" key="1">
    <citation type="submission" date="2014-03" db="EMBL/GenBank/DDBJ databases">
        <title>Genome of Paenirhodobacter enshiensis DW2-9.</title>
        <authorList>
            <person name="Wang D."/>
            <person name="Wang G."/>
        </authorList>
    </citation>
    <scope>NUCLEOTIDE SEQUENCE [LARGE SCALE GENOMIC DNA]</scope>
    <source>
        <strain evidence="1 2">DW2-9</strain>
    </source>
</reference>
<evidence type="ECO:0000313" key="1">
    <source>
        <dbReference type="EMBL" id="KFI24350.1"/>
    </source>
</evidence>